<evidence type="ECO:0000313" key="1">
    <source>
        <dbReference type="EMBL" id="SVC97281.1"/>
    </source>
</evidence>
<accession>A0A382RL04</accession>
<gene>
    <name evidence="1" type="ORF">METZ01_LOCUS350135</name>
</gene>
<dbReference type="AlphaFoldDB" id="A0A382RL04"/>
<organism evidence="1">
    <name type="scientific">marine metagenome</name>
    <dbReference type="NCBI Taxonomy" id="408172"/>
    <lineage>
        <taxon>unclassified sequences</taxon>
        <taxon>metagenomes</taxon>
        <taxon>ecological metagenomes</taxon>
    </lineage>
</organism>
<proteinExistence type="predicted"/>
<protein>
    <recommendedName>
        <fullName evidence="2">Radical SAM core domain-containing protein</fullName>
    </recommendedName>
</protein>
<dbReference type="InterPro" id="IPR013785">
    <property type="entry name" value="Aldolase_TIM"/>
</dbReference>
<dbReference type="SUPFAM" id="SSF102114">
    <property type="entry name" value="Radical SAM enzymes"/>
    <property type="match status" value="1"/>
</dbReference>
<dbReference type="InterPro" id="IPR058240">
    <property type="entry name" value="rSAM_sf"/>
</dbReference>
<dbReference type="Gene3D" id="3.20.20.70">
    <property type="entry name" value="Aldolase class I"/>
    <property type="match status" value="1"/>
</dbReference>
<feature type="non-terminal residue" evidence="1">
    <location>
        <position position="137"/>
    </location>
</feature>
<name>A0A382RL04_9ZZZZ</name>
<sequence>MLSIFVEASCNRYNRDECVDCHVFEPLIDIPKSDWHMTPDQALIMAEKIKSIDVLNKLAQQEINLTGGEATQNPYIAEIVKIFQTVTPYVCLHTNLEMNSKSSKRWLRLIEIVKQGGRADITLYPTAWEKFQKPLLK</sequence>
<evidence type="ECO:0008006" key="2">
    <source>
        <dbReference type="Google" id="ProtNLM"/>
    </source>
</evidence>
<dbReference type="EMBL" id="UINC01121842">
    <property type="protein sequence ID" value="SVC97281.1"/>
    <property type="molecule type" value="Genomic_DNA"/>
</dbReference>
<reference evidence="1" key="1">
    <citation type="submission" date="2018-05" db="EMBL/GenBank/DDBJ databases">
        <authorList>
            <person name="Lanie J.A."/>
            <person name="Ng W.-L."/>
            <person name="Kazmierczak K.M."/>
            <person name="Andrzejewski T.M."/>
            <person name="Davidsen T.M."/>
            <person name="Wayne K.J."/>
            <person name="Tettelin H."/>
            <person name="Glass J.I."/>
            <person name="Rusch D."/>
            <person name="Podicherti R."/>
            <person name="Tsui H.-C.T."/>
            <person name="Winkler M.E."/>
        </authorList>
    </citation>
    <scope>NUCLEOTIDE SEQUENCE</scope>
</reference>